<keyword evidence="1" id="KW-0813">Transport</keyword>
<keyword evidence="5" id="KW-1133">Transmembrane helix</keyword>
<evidence type="ECO:0000256" key="4">
    <source>
        <dbReference type="ARBA" id="ARBA00022840"/>
    </source>
</evidence>
<dbReference type="PANTHER" id="PTHR19229:SF36">
    <property type="entry name" value="ATP-BINDING CASSETTE SUB-FAMILY A MEMBER 2"/>
    <property type="match status" value="1"/>
</dbReference>
<evidence type="ECO:0000256" key="1">
    <source>
        <dbReference type="ARBA" id="ARBA00022448"/>
    </source>
</evidence>
<protein>
    <recommendedName>
        <fullName evidence="6">ABC transporter domain-containing protein</fullName>
    </recommendedName>
</protein>
<keyword evidence="5" id="KW-0812">Transmembrane</keyword>
<dbReference type="CDD" id="cd03263">
    <property type="entry name" value="ABC_subfamily_A"/>
    <property type="match status" value="2"/>
</dbReference>
<evidence type="ECO:0000259" key="6">
    <source>
        <dbReference type="PROSITE" id="PS50893"/>
    </source>
</evidence>
<keyword evidence="3" id="KW-0547">Nucleotide-binding</keyword>
<dbReference type="PROSITE" id="PS50893">
    <property type="entry name" value="ABC_TRANSPORTER_2"/>
    <property type="match status" value="2"/>
</dbReference>
<dbReference type="InterPro" id="IPR003593">
    <property type="entry name" value="AAA+_ATPase"/>
</dbReference>
<dbReference type="InterPro" id="IPR027417">
    <property type="entry name" value="P-loop_NTPase"/>
</dbReference>
<proteinExistence type="predicted"/>
<keyword evidence="2" id="KW-0677">Repeat</keyword>
<gene>
    <name evidence="7" type="ORF">FOMPIDRAFT_156599</name>
</gene>
<feature type="transmembrane region" description="Helical" evidence="5">
    <location>
        <begin position="1094"/>
        <end position="1119"/>
    </location>
</feature>
<dbReference type="Pfam" id="PF00005">
    <property type="entry name" value="ABC_tran"/>
    <property type="match status" value="2"/>
</dbReference>
<feature type="transmembrane region" description="Helical" evidence="5">
    <location>
        <begin position="28"/>
        <end position="52"/>
    </location>
</feature>
<feature type="transmembrane region" description="Helical" evidence="5">
    <location>
        <begin position="1247"/>
        <end position="1264"/>
    </location>
</feature>
<evidence type="ECO:0000256" key="2">
    <source>
        <dbReference type="ARBA" id="ARBA00022737"/>
    </source>
</evidence>
<feature type="transmembrane region" description="Helical" evidence="5">
    <location>
        <begin position="319"/>
        <end position="342"/>
    </location>
</feature>
<feature type="transmembrane region" description="Helical" evidence="5">
    <location>
        <begin position="348"/>
        <end position="366"/>
    </location>
</feature>
<feature type="transmembrane region" description="Helical" evidence="5">
    <location>
        <begin position="876"/>
        <end position="898"/>
    </location>
</feature>
<feature type="transmembrane region" description="Helical" evidence="5">
    <location>
        <begin position="1054"/>
        <end position="1073"/>
    </location>
</feature>
<dbReference type="eggNOG" id="KOG0059">
    <property type="taxonomic scope" value="Eukaryota"/>
</dbReference>
<dbReference type="Gene3D" id="3.40.50.300">
    <property type="entry name" value="P-loop containing nucleotide triphosphate hydrolases"/>
    <property type="match status" value="2"/>
</dbReference>
<evidence type="ECO:0000313" key="7">
    <source>
        <dbReference type="EMBL" id="EPS97822.1"/>
    </source>
</evidence>
<feature type="transmembrane region" description="Helical" evidence="5">
    <location>
        <begin position="1131"/>
        <end position="1154"/>
    </location>
</feature>
<dbReference type="EMBL" id="KE504172">
    <property type="protein sequence ID" value="EPS97822.1"/>
    <property type="molecule type" value="Genomic_DNA"/>
</dbReference>
<dbReference type="GO" id="GO:0140359">
    <property type="term" value="F:ABC-type transporter activity"/>
    <property type="evidence" value="ECO:0007669"/>
    <property type="project" value="InterPro"/>
</dbReference>
<dbReference type="STRING" id="743788.S8DZ42"/>
<feature type="transmembrane region" description="Helical" evidence="5">
    <location>
        <begin position="285"/>
        <end position="307"/>
    </location>
</feature>
<feature type="transmembrane region" description="Helical" evidence="5">
    <location>
        <begin position="417"/>
        <end position="438"/>
    </location>
</feature>
<dbReference type="PANTHER" id="PTHR19229">
    <property type="entry name" value="ATP-BINDING CASSETTE TRANSPORTER SUBFAMILY A ABCA"/>
    <property type="match status" value="1"/>
</dbReference>
<feature type="domain" description="ABC transporter" evidence="6">
    <location>
        <begin position="478"/>
        <end position="715"/>
    </location>
</feature>
<keyword evidence="8" id="KW-1185">Reference proteome</keyword>
<accession>S8DZ42</accession>
<dbReference type="Proteomes" id="UP000015241">
    <property type="component" value="Unassembled WGS sequence"/>
</dbReference>
<dbReference type="InterPro" id="IPR003439">
    <property type="entry name" value="ABC_transporter-like_ATP-bd"/>
</dbReference>
<sequence length="1637" mass="177126">MAGGAKLFWRQFAALVWKNWIVLSKHPWLNLLRCVLLPIGYGVFLAVAQLFLTKPNNYGLGTPVAVPRLIDEYDGSIALVWADSTNGTGFPSAQDIISHITSGFSSKQLRKVKRVASADDIPPTCPENFNGFSECYAAVVFEALPGNSTTEVASSSGNLTSLPAFNYTIRADSGLYYVNVAKHTSSYEERVLPLQWAIDSAIIELTTGVTPQTPLEWPFTQETNTEQYTDIRLSYIRGLRTLLVLALFICYIGIAYQLPGSFMGERANLLTSHLQAMGLMDSARILSWHVSVSLVYLPAWIAVALIWHYRIFTATNAGLVLVVHLLLGLTLASWSLFVSAPFGKSPQLAAIAATVLAIVFAILALVDGRAGTGAAFFYTLFFPPGFYIFAIRCMCGFELRQVGTNVLKPDPDNNMVLLPLLIAAIIDIFLWPWLAILLERRLYGARNPSSGSSFWRFWRKKHTASEDGVQEIAPGVAISIKNLGKDFRTSMFKKGGGLVTAVADLSLEIPKTGIFVLLGSNGAGKSTTMSVLAGLIGRTRGSVTFEGGVERPPLGTIGLVPQKNVLFPELTCYQTLQVWKAIKPLKNEDGEDDEDIEQLLRDCDLGKKIHYNANALSGGQKRKLQLAIGLVGGSKILLVDECTSGVDPLSRRALWRTLTAVRHERTIVFTTHFLDEADLLADTIAVLAAPGKLVAQGTPVALKSHYGQGYTIQTTFPSTPEKTSADSAQLLDRIRPLVPDAHVTSDTSGVAAYHLNAKDPATVHQVLEVMEAESKAGALSSYSVLSTSIEDIFLGLMHANDDAKLEKSLRSSSETPSAIASEHDQVEKTTGTALMPVLSHGEPTPTLELTTGRKRPPLTQAFTIFHKRVMIARRSWLTPLLAVLVAIGGSCVPLFFIAGRPRPTCVQTYGTAIPIPLYAPESPIVLADANYTIPGEQILQSPPGLLSSLGPTMAMLPTRNISDNATFISTINQNFQNLSLGGISMDTASGATLFAWEATPPGYTGLVMLNLATNLVYNHALNGSRADAALPRVIATNFQNLVGFNAGTLVALKWLAFYGAAMSVFPAFFSLYVSKERRSSVQAMQLSNGLSNPVGLWLGHLMFDTCFSLVIASVIIIVLAAASNQFAGLGFFWVVLVLYGIVGALFSYCVSLAVTSPLAAFAASAGYQVIVFILYLAAFLLTLTYAKTSADGYNLKLIHFTMAIASPVANALQAAFVSVNLFSLLCDDNQPATTASMGMMSRFGGPIVYLIVYALVLFGILVWVDSGSVLPRRFNSSKKRPFGKNTDGGAVGRKDVDDEAAVVASSSDALRVLNVVKAFGSSDNRVVDNVSFGVSQDTIFALLGPNGAGKTTTFNMIRGDVIPDEGDVLINGVSVVNHPRSARLSLGVCPQFTAIDSELTVEEHLVVYGRLKGLYRGEELTRNVQALMRATSLDIYADRLAVRLSGGNQRKLALAIALIGNPSVVLIDEFSTGIDAKMKREMWGTLRTVAVGKAIVITTHSMEEASALANKVGILAKKMLAEVTKAVGTTDALAERYATYEVHFSCRTREEVIRAQELMSQIPGARMADDVATRFEVPLGADMSLARLFGLLSSQEDFAEFTVERAGLESVFLKVIRENDVLEEDRSKPGRRWWRTC</sequence>
<evidence type="ECO:0000313" key="8">
    <source>
        <dbReference type="Proteomes" id="UP000015241"/>
    </source>
</evidence>
<dbReference type="GO" id="GO:0016020">
    <property type="term" value="C:membrane"/>
    <property type="evidence" value="ECO:0007669"/>
    <property type="project" value="InterPro"/>
</dbReference>
<feature type="transmembrane region" description="Helical" evidence="5">
    <location>
        <begin position="1198"/>
        <end position="1226"/>
    </location>
</feature>
<dbReference type="OrthoDB" id="8061355at2759"/>
<organism evidence="7 8">
    <name type="scientific">Fomitopsis schrenkii</name>
    <name type="common">Brown rot fungus</name>
    <dbReference type="NCBI Taxonomy" id="2126942"/>
    <lineage>
        <taxon>Eukaryota</taxon>
        <taxon>Fungi</taxon>
        <taxon>Dikarya</taxon>
        <taxon>Basidiomycota</taxon>
        <taxon>Agaricomycotina</taxon>
        <taxon>Agaricomycetes</taxon>
        <taxon>Polyporales</taxon>
        <taxon>Fomitopsis</taxon>
    </lineage>
</organism>
<keyword evidence="4" id="KW-0067">ATP-binding</keyword>
<dbReference type="SUPFAM" id="SSF52540">
    <property type="entry name" value="P-loop containing nucleoside triphosphate hydrolases"/>
    <property type="match status" value="2"/>
</dbReference>
<evidence type="ECO:0000256" key="5">
    <source>
        <dbReference type="SAM" id="Phobius"/>
    </source>
</evidence>
<dbReference type="InParanoid" id="S8DZ42"/>
<dbReference type="PROSITE" id="PS00211">
    <property type="entry name" value="ABC_TRANSPORTER_1"/>
    <property type="match status" value="2"/>
</dbReference>
<evidence type="ECO:0000256" key="3">
    <source>
        <dbReference type="ARBA" id="ARBA00022741"/>
    </source>
</evidence>
<dbReference type="HOGENOM" id="CLU_001640_1_0_1"/>
<feature type="domain" description="ABC transporter" evidence="6">
    <location>
        <begin position="1310"/>
        <end position="1542"/>
    </location>
</feature>
<dbReference type="InterPro" id="IPR026082">
    <property type="entry name" value="ABCA"/>
</dbReference>
<dbReference type="GO" id="GO:0016887">
    <property type="term" value="F:ATP hydrolysis activity"/>
    <property type="evidence" value="ECO:0007669"/>
    <property type="project" value="InterPro"/>
</dbReference>
<reference evidence="7 8" key="1">
    <citation type="journal article" date="2012" name="Science">
        <title>The Paleozoic origin of enzymatic lignin decomposition reconstructed from 31 fungal genomes.</title>
        <authorList>
            <person name="Floudas D."/>
            <person name="Binder M."/>
            <person name="Riley R."/>
            <person name="Barry K."/>
            <person name="Blanchette R.A."/>
            <person name="Henrissat B."/>
            <person name="Martinez A.T."/>
            <person name="Otillar R."/>
            <person name="Spatafora J.W."/>
            <person name="Yadav J.S."/>
            <person name="Aerts A."/>
            <person name="Benoit I."/>
            <person name="Boyd A."/>
            <person name="Carlson A."/>
            <person name="Copeland A."/>
            <person name="Coutinho P.M."/>
            <person name="de Vries R.P."/>
            <person name="Ferreira P."/>
            <person name="Findley K."/>
            <person name="Foster B."/>
            <person name="Gaskell J."/>
            <person name="Glotzer D."/>
            <person name="Gorecki P."/>
            <person name="Heitman J."/>
            <person name="Hesse C."/>
            <person name="Hori C."/>
            <person name="Igarashi K."/>
            <person name="Jurgens J.A."/>
            <person name="Kallen N."/>
            <person name="Kersten P."/>
            <person name="Kohler A."/>
            <person name="Kuees U."/>
            <person name="Kumar T.K.A."/>
            <person name="Kuo A."/>
            <person name="LaButti K."/>
            <person name="Larrondo L.F."/>
            <person name="Lindquist E."/>
            <person name="Ling A."/>
            <person name="Lombard V."/>
            <person name="Lucas S."/>
            <person name="Lundell T."/>
            <person name="Martin R."/>
            <person name="McLaughlin D.J."/>
            <person name="Morgenstern I."/>
            <person name="Morin E."/>
            <person name="Murat C."/>
            <person name="Nagy L.G."/>
            <person name="Nolan M."/>
            <person name="Ohm R.A."/>
            <person name="Patyshakuliyeva A."/>
            <person name="Rokas A."/>
            <person name="Ruiz-Duenas F.J."/>
            <person name="Sabat G."/>
            <person name="Salamov A."/>
            <person name="Samejima M."/>
            <person name="Schmutz J."/>
            <person name="Slot J.C."/>
            <person name="St John F."/>
            <person name="Stenlid J."/>
            <person name="Sun H."/>
            <person name="Sun S."/>
            <person name="Syed K."/>
            <person name="Tsang A."/>
            <person name="Wiebenga A."/>
            <person name="Young D."/>
            <person name="Pisabarro A."/>
            <person name="Eastwood D.C."/>
            <person name="Martin F."/>
            <person name="Cullen D."/>
            <person name="Grigoriev I.V."/>
            <person name="Hibbett D.S."/>
        </authorList>
    </citation>
    <scope>NUCLEOTIDE SEQUENCE</scope>
    <source>
        <strain evidence="8">FP-58527</strain>
    </source>
</reference>
<name>S8DZ42_FOMSC</name>
<dbReference type="GO" id="GO:0005524">
    <property type="term" value="F:ATP binding"/>
    <property type="evidence" value="ECO:0007669"/>
    <property type="project" value="UniProtKB-KW"/>
</dbReference>
<feature type="transmembrane region" description="Helical" evidence="5">
    <location>
        <begin position="1166"/>
        <end position="1186"/>
    </location>
</feature>
<dbReference type="SMART" id="SM00382">
    <property type="entry name" value="AAA"/>
    <property type="match status" value="2"/>
</dbReference>
<dbReference type="InterPro" id="IPR017871">
    <property type="entry name" value="ABC_transporter-like_CS"/>
</dbReference>
<dbReference type="GO" id="GO:0005319">
    <property type="term" value="F:lipid transporter activity"/>
    <property type="evidence" value="ECO:0007669"/>
    <property type="project" value="TreeGrafter"/>
</dbReference>
<feature type="transmembrane region" description="Helical" evidence="5">
    <location>
        <begin position="242"/>
        <end position="259"/>
    </location>
</feature>
<keyword evidence="5" id="KW-0472">Membrane</keyword>
<feature type="transmembrane region" description="Helical" evidence="5">
    <location>
        <begin position="375"/>
        <end position="397"/>
    </location>
</feature>